<evidence type="ECO:0000313" key="2">
    <source>
        <dbReference type="EMBL" id="KAJ8400719.1"/>
    </source>
</evidence>
<accession>A0AAD7SDT6</accession>
<keyword evidence="3" id="KW-1185">Reference proteome</keyword>
<evidence type="ECO:0000256" key="1">
    <source>
        <dbReference type="SAM" id="MobiDB-lite"/>
    </source>
</evidence>
<reference evidence="2" key="1">
    <citation type="journal article" date="2023" name="Science">
        <title>Genome structures resolve the early diversification of teleost fishes.</title>
        <authorList>
            <person name="Parey E."/>
            <person name="Louis A."/>
            <person name="Montfort J."/>
            <person name="Bouchez O."/>
            <person name="Roques C."/>
            <person name="Iampietro C."/>
            <person name="Lluch J."/>
            <person name="Castinel A."/>
            <person name="Donnadieu C."/>
            <person name="Desvignes T."/>
            <person name="Floi Bucao C."/>
            <person name="Jouanno E."/>
            <person name="Wen M."/>
            <person name="Mejri S."/>
            <person name="Dirks R."/>
            <person name="Jansen H."/>
            <person name="Henkel C."/>
            <person name="Chen W.J."/>
            <person name="Zahm M."/>
            <person name="Cabau C."/>
            <person name="Klopp C."/>
            <person name="Thompson A.W."/>
            <person name="Robinson-Rechavi M."/>
            <person name="Braasch I."/>
            <person name="Lecointre G."/>
            <person name="Bobe J."/>
            <person name="Postlethwait J.H."/>
            <person name="Berthelot C."/>
            <person name="Roest Crollius H."/>
            <person name="Guiguen Y."/>
        </authorList>
    </citation>
    <scope>NUCLEOTIDE SEQUENCE</scope>
    <source>
        <strain evidence="2">NC1722</strain>
    </source>
</reference>
<gene>
    <name evidence="2" type="ORF">AAFF_G00394880</name>
</gene>
<name>A0AAD7SDT6_9TELE</name>
<feature type="compositionally biased region" description="Basic and acidic residues" evidence="1">
    <location>
        <begin position="10"/>
        <end position="27"/>
    </location>
</feature>
<feature type="compositionally biased region" description="Polar residues" evidence="1">
    <location>
        <begin position="60"/>
        <end position="73"/>
    </location>
</feature>
<evidence type="ECO:0000313" key="3">
    <source>
        <dbReference type="Proteomes" id="UP001221898"/>
    </source>
</evidence>
<dbReference type="AlphaFoldDB" id="A0AAD7SDT6"/>
<feature type="region of interest" description="Disordered" evidence="1">
    <location>
        <begin position="60"/>
        <end position="79"/>
    </location>
</feature>
<dbReference type="EMBL" id="JAINUG010000075">
    <property type="protein sequence ID" value="KAJ8400719.1"/>
    <property type="molecule type" value="Genomic_DNA"/>
</dbReference>
<comment type="caution">
    <text evidence="2">The sequence shown here is derived from an EMBL/GenBank/DDBJ whole genome shotgun (WGS) entry which is preliminary data.</text>
</comment>
<dbReference type="Proteomes" id="UP001221898">
    <property type="component" value="Unassembled WGS sequence"/>
</dbReference>
<proteinExistence type="predicted"/>
<protein>
    <submittedName>
        <fullName evidence="2">Uncharacterized protein</fullName>
    </submittedName>
</protein>
<organism evidence="2 3">
    <name type="scientific">Aldrovandia affinis</name>
    <dbReference type="NCBI Taxonomy" id="143900"/>
    <lineage>
        <taxon>Eukaryota</taxon>
        <taxon>Metazoa</taxon>
        <taxon>Chordata</taxon>
        <taxon>Craniata</taxon>
        <taxon>Vertebrata</taxon>
        <taxon>Euteleostomi</taxon>
        <taxon>Actinopterygii</taxon>
        <taxon>Neopterygii</taxon>
        <taxon>Teleostei</taxon>
        <taxon>Notacanthiformes</taxon>
        <taxon>Halosauridae</taxon>
        <taxon>Aldrovandia</taxon>
    </lineage>
</organism>
<feature type="region of interest" description="Disordered" evidence="1">
    <location>
        <begin position="1"/>
        <end position="33"/>
    </location>
</feature>
<sequence length="188" mass="21928">MSRQYAELQNSEKEQLNMAKTQEHSREQSQNIPLQQQWGGGVVRRKVINDRVGKTTFDIQENSSNEQAATTSKLPGCQGKEGGGTLSLLQEELADVQRKLSAYETQMGLNILHISNLMTEKMDLQKEMYGLRDKLRESEVRCVWSKRQIHRLKSVWESRQPVEQAFHMRLYNLMRRVLGMVWGFRQME</sequence>